<evidence type="ECO:0000256" key="9">
    <source>
        <dbReference type="SAM" id="Phobius"/>
    </source>
</evidence>
<organism evidence="11 12">
    <name type="scientific">Microbispora siamensis</name>
    <dbReference type="NCBI Taxonomy" id="564413"/>
    <lineage>
        <taxon>Bacteria</taxon>
        <taxon>Bacillati</taxon>
        <taxon>Actinomycetota</taxon>
        <taxon>Actinomycetes</taxon>
        <taxon>Streptosporangiales</taxon>
        <taxon>Streptosporangiaceae</taxon>
        <taxon>Microbispora</taxon>
    </lineage>
</organism>
<feature type="transmembrane region" description="Helical" evidence="9">
    <location>
        <begin position="145"/>
        <end position="162"/>
    </location>
</feature>
<comment type="catalytic activity">
    <reaction evidence="1">
        <text>ATP + protein L-histidine = ADP + protein N-phospho-L-histidine.</text>
        <dbReference type="EC" id="2.7.13.3"/>
    </reaction>
</comment>
<evidence type="ECO:0000313" key="11">
    <source>
        <dbReference type="EMBL" id="GIH66706.1"/>
    </source>
</evidence>
<dbReference type="InterPro" id="IPR005467">
    <property type="entry name" value="His_kinase_dom"/>
</dbReference>
<name>A0ABQ4GZ57_9ACTN</name>
<evidence type="ECO:0000256" key="1">
    <source>
        <dbReference type="ARBA" id="ARBA00000085"/>
    </source>
</evidence>
<comment type="caution">
    <text evidence="11">The sequence shown here is derived from an EMBL/GenBank/DDBJ whole genome shotgun (WGS) entry which is preliminary data.</text>
</comment>
<evidence type="ECO:0000256" key="3">
    <source>
        <dbReference type="ARBA" id="ARBA00022553"/>
    </source>
</evidence>
<evidence type="ECO:0000256" key="5">
    <source>
        <dbReference type="ARBA" id="ARBA00022741"/>
    </source>
</evidence>
<keyword evidence="12" id="KW-1185">Reference proteome</keyword>
<keyword evidence="9" id="KW-0472">Membrane</keyword>
<dbReference type="SMART" id="SM00387">
    <property type="entry name" value="HATPase_c"/>
    <property type="match status" value="1"/>
</dbReference>
<keyword evidence="5" id="KW-0547">Nucleotide-binding</keyword>
<feature type="domain" description="Histidine kinase" evidence="10">
    <location>
        <begin position="300"/>
        <end position="385"/>
    </location>
</feature>
<keyword evidence="8" id="KW-0902">Two-component regulatory system</keyword>
<keyword evidence="6" id="KW-0418">Kinase</keyword>
<evidence type="ECO:0000256" key="6">
    <source>
        <dbReference type="ARBA" id="ARBA00022777"/>
    </source>
</evidence>
<gene>
    <name evidence="11" type="ORF">Msi02_75230</name>
</gene>
<dbReference type="Gene3D" id="1.20.5.1930">
    <property type="match status" value="1"/>
</dbReference>
<dbReference type="CDD" id="cd16917">
    <property type="entry name" value="HATPase_UhpB-NarQ-NarX-like"/>
    <property type="match status" value="1"/>
</dbReference>
<feature type="transmembrane region" description="Helical" evidence="9">
    <location>
        <begin position="123"/>
        <end position="139"/>
    </location>
</feature>
<dbReference type="Pfam" id="PF07730">
    <property type="entry name" value="HisKA_3"/>
    <property type="match status" value="1"/>
</dbReference>
<protein>
    <recommendedName>
        <fullName evidence="2">histidine kinase</fullName>
        <ecNumber evidence="2">2.7.13.3</ecNumber>
    </recommendedName>
</protein>
<feature type="transmembrane region" description="Helical" evidence="9">
    <location>
        <begin position="98"/>
        <end position="116"/>
    </location>
</feature>
<keyword evidence="3" id="KW-0597">Phosphoprotein</keyword>
<keyword evidence="9" id="KW-0812">Transmembrane</keyword>
<proteinExistence type="predicted"/>
<dbReference type="PROSITE" id="PS50109">
    <property type="entry name" value="HIS_KIN"/>
    <property type="match status" value="1"/>
</dbReference>
<dbReference type="InterPro" id="IPR003594">
    <property type="entry name" value="HATPase_dom"/>
</dbReference>
<evidence type="ECO:0000256" key="8">
    <source>
        <dbReference type="ARBA" id="ARBA00023012"/>
    </source>
</evidence>
<feature type="transmembrane region" description="Helical" evidence="9">
    <location>
        <begin position="74"/>
        <end position="92"/>
    </location>
</feature>
<feature type="transmembrane region" description="Helical" evidence="9">
    <location>
        <begin position="46"/>
        <end position="67"/>
    </location>
</feature>
<sequence length="399" mass="41606">MAWVRDIGRRRGDLATVAAGLALFGFGLAELYVPLPPYVDGEGPDITALSGAWTAVLTVLLAGYGLAVAACRSYPRVAVVLAGVCFTAQSFTPLLPEWPVVPLLALVVACFGCVAVGGRHGPVIGGVSYFVSLGIETTVADDPDWAFIVFVALAVMGPAYAVRMRRAQAERLVALAIEREAAARLDERLRVARELHDIVSHGVTVMVLQAGAAQAVLDSDARQARESLDAVQDVGRDVVIELRRLLVVLRGAEGGTERLPSLRHLDPLLAGVRAAGGQVDVTVNGDLGRVPAAVDVSGYRVLQEALTNAAKHAPGATVSVSIDVGRTDLRVRVVDNGPRAGRRSDGSGYGLTGISERVELFGGTASSGPREGDGFEVRVELPLSAKSMAPALAETGAPG</sequence>
<keyword evidence="7" id="KW-0067">ATP-binding</keyword>
<dbReference type="InterPro" id="IPR050482">
    <property type="entry name" value="Sensor_HK_TwoCompSys"/>
</dbReference>
<dbReference type="PANTHER" id="PTHR24421">
    <property type="entry name" value="NITRATE/NITRITE SENSOR PROTEIN NARX-RELATED"/>
    <property type="match status" value="1"/>
</dbReference>
<accession>A0ABQ4GZ57</accession>
<feature type="transmembrane region" description="Helical" evidence="9">
    <location>
        <begin position="12"/>
        <end position="34"/>
    </location>
</feature>
<dbReference type="RefSeq" id="WP_204052498.1">
    <property type="nucleotide sequence ID" value="NZ_BOOF01000058.1"/>
</dbReference>
<dbReference type="EMBL" id="BOOF01000058">
    <property type="protein sequence ID" value="GIH66706.1"/>
    <property type="molecule type" value="Genomic_DNA"/>
</dbReference>
<dbReference type="InterPro" id="IPR036890">
    <property type="entry name" value="HATPase_C_sf"/>
</dbReference>
<dbReference type="SUPFAM" id="SSF55874">
    <property type="entry name" value="ATPase domain of HSP90 chaperone/DNA topoisomerase II/histidine kinase"/>
    <property type="match status" value="1"/>
</dbReference>
<evidence type="ECO:0000313" key="12">
    <source>
        <dbReference type="Proteomes" id="UP000660454"/>
    </source>
</evidence>
<evidence type="ECO:0000259" key="10">
    <source>
        <dbReference type="PROSITE" id="PS50109"/>
    </source>
</evidence>
<dbReference type="Pfam" id="PF02518">
    <property type="entry name" value="HATPase_c"/>
    <property type="match status" value="1"/>
</dbReference>
<dbReference type="EC" id="2.7.13.3" evidence="2"/>
<dbReference type="Gene3D" id="3.30.565.10">
    <property type="entry name" value="Histidine kinase-like ATPase, C-terminal domain"/>
    <property type="match status" value="1"/>
</dbReference>
<evidence type="ECO:0000256" key="2">
    <source>
        <dbReference type="ARBA" id="ARBA00012438"/>
    </source>
</evidence>
<dbReference type="PANTHER" id="PTHR24421:SF10">
    <property type="entry name" value="NITRATE_NITRITE SENSOR PROTEIN NARQ"/>
    <property type="match status" value="1"/>
</dbReference>
<dbReference type="InterPro" id="IPR011712">
    <property type="entry name" value="Sig_transdc_His_kin_sub3_dim/P"/>
</dbReference>
<evidence type="ECO:0000256" key="4">
    <source>
        <dbReference type="ARBA" id="ARBA00022679"/>
    </source>
</evidence>
<reference evidence="11 12" key="1">
    <citation type="submission" date="2021-01" db="EMBL/GenBank/DDBJ databases">
        <title>Whole genome shotgun sequence of Microbispora siamensis NBRC 104113.</title>
        <authorList>
            <person name="Komaki H."/>
            <person name="Tamura T."/>
        </authorList>
    </citation>
    <scope>NUCLEOTIDE SEQUENCE [LARGE SCALE GENOMIC DNA]</scope>
    <source>
        <strain evidence="11 12">NBRC 104113</strain>
    </source>
</reference>
<dbReference type="Proteomes" id="UP000660454">
    <property type="component" value="Unassembled WGS sequence"/>
</dbReference>
<keyword evidence="4" id="KW-0808">Transferase</keyword>
<keyword evidence="9" id="KW-1133">Transmembrane helix</keyword>
<evidence type="ECO:0000256" key="7">
    <source>
        <dbReference type="ARBA" id="ARBA00022840"/>
    </source>
</evidence>